<feature type="transmembrane region" description="Helical" evidence="1">
    <location>
        <begin position="72"/>
        <end position="93"/>
    </location>
</feature>
<proteinExistence type="predicted"/>
<dbReference type="InParanoid" id="B0E0J6"/>
<feature type="transmembrane region" description="Helical" evidence="1">
    <location>
        <begin position="43"/>
        <end position="66"/>
    </location>
</feature>
<dbReference type="RefSeq" id="XP_001889704.1">
    <property type="nucleotide sequence ID" value="XM_001889669.1"/>
</dbReference>
<feature type="transmembrane region" description="Helical" evidence="1">
    <location>
        <begin position="6"/>
        <end position="22"/>
    </location>
</feature>
<reference evidence="2 3" key="1">
    <citation type="journal article" date="2008" name="Nature">
        <title>The genome of Laccaria bicolor provides insights into mycorrhizal symbiosis.</title>
        <authorList>
            <person name="Martin F."/>
            <person name="Aerts A."/>
            <person name="Ahren D."/>
            <person name="Brun A."/>
            <person name="Danchin E.G.J."/>
            <person name="Duchaussoy F."/>
            <person name="Gibon J."/>
            <person name="Kohler A."/>
            <person name="Lindquist E."/>
            <person name="Pereda V."/>
            <person name="Salamov A."/>
            <person name="Shapiro H.J."/>
            <person name="Wuyts J."/>
            <person name="Blaudez D."/>
            <person name="Buee M."/>
            <person name="Brokstein P."/>
            <person name="Canbaeck B."/>
            <person name="Cohen D."/>
            <person name="Courty P.E."/>
            <person name="Coutinho P.M."/>
            <person name="Delaruelle C."/>
            <person name="Detter J.C."/>
            <person name="Deveau A."/>
            <person name="DiFazio S."/>
            <person name="Duplessis S."/>
            <person name="Fraissinet-Tachet L."/>
            <person name="Lucic E."/>
            <person name="Frey-Klett P."/>
            <person name="Fourrey C."/>
            <person name="Feussner I."/>
            <person name="Gay G."/>
            <person name="Grimwood J."/>
            <person name="Hoegger P.J."/>
            <person name="Jain P."/>
            <person name="Kilaru S."/>
            <person name="Labbe J."/>
            <person name="Lin Y.C."/>
            <person name="Legue V."/>
            <person name="Le Tacon F."/>
            <person name="Marmeisse R."/>
            <person name="Melayah D."/>
            <person name="Montanini B."/>
            <person name="Muratet M."/>
            <person name="Nehls U."/>
            <person name="Niculita-Hirzel H."/>
            <person name="Oudot-Le Secq M.P."/>
            <person name="Peter M."/>
            <person name="Quesneville H."/>
            <person name="Rajashekar B."/>
            <person name="Reich M."/>
            <person name="Rouhier N."/>
            <person name="Schmutz J."/>
            <person name="Yin T."/>
            <person name="Chalot M."/>
            <person name="Henrissat B."/>
            <person name="Kuees U."/>
            <person name="Lucas S."/>
            <person name="Van de Peer Y."/>
            <person name="Podila G.K."/>
            <person name="Polle A."/>
            <person name="Pukkila P.J."/>
            <person name="Richardson P.M."/>
            <person name="Rouze P."/>
            <person name="Sanders I.R."/>
            <person name="Stajich J.E."/>
            <person name="Tunlid A."/>
            <person name="Tuskan G."/>
            <person name="Grigoriev I.V."/>
        </authorList>
    </citation>
    <scope>NUCLEOTIDE SEQUENCE [LARGE SCALE GENOMIC DNA]</scope>
    <source>
        <strain evidence="3">S238N-H82 / ATCC MYA-4686</strain>
    </source>
</reference>
<keyword evidence="1" id="KW-0812">Transmembrane</keyword>
<keyword evidence="1" id="KW-0472">Membrane</keyword>
<sequence length="236" mass="26705">MLLRDSSGWTLLFLVLLFAAPYRYKQEQPAIESSPQEIYMHRLVLIGLGIFGTLIYTLGPVVFMLFLPSGGLRAFVLCTLTFLSPFWALVIVWSCRVPILDSNLSESFVIGQHVLGWTWSAALWSVATVVLGESPDGIWLFAIVIMGVMGFLFVIDPFYRAVLRKFGPHELRFTEPPRKVTLELFRFLRLAITATLTRLVQRIRDWVVARMVRASTAPRSQLKGTHTLADKSFSPV</sequence>
<protein>
    <submittedName>
        <fullName evidence="2">Predicted protein</fullName>
    </submittedName>
</protein>
<keyword evidence="3" id="KW-1185">Reference proteome</keyword>
<name>B0E0J6_LACBS</name>
<accession>B0E0J6</accession>
<evidence type="ECO:0000256" key="1">
    <source>
        <dbReference type="SAM" id="Phobius"/>
    </source>
</evidence>
<dbReference type="HOGENOM" id="CLU_1175608_0_0_1"/>
<organism evidence="3">
    <name type="scientific">Laccaria bicolor (strain S238N-H82 / ATCC MYA-4686)</name>
    <name type="common">Bicoloured deceiver</name>
    <name type="synonym">Laccaria laccata var. bicolor</name>
    <dbReference type="NCBI Taxonomy" id="486041"/>
    <lineage>
        <taxon>Eukaryota</taxon>
        <taxon>Fungi</taxon>
        <taxon>Dikarya</taxon>
        <taxon>Basidiomycota</taxon>
        <taxon>Agaricomycotina</taxon>
        <taxon>Agaricomycetes</taxon>
        <taxon>Agaricomycetidae</taxon>
        <taxon>Agaricales</taxon>
        <taxon>Agaricineae</taxon>
        <taxon>Hydnangiaceae</taxon>
        <taxon>Laccaria</taxon>
    </lineage>
</organism>
<gene>
    <name evidence="2" type="ORF">LACBIDRAFT_334849</name>
</gene>
<evidence type="ECO:0000313" key="3">
    <source>
        <dbReference type="Proteomes" id="UP000001194"/>
    </source>
</evidence>
<evidence type="ECO:0000313" key="2">
    <source>
        <dbReference type="EMBL" id="EDQ99593.1"/>
    </source>
</evidence>
<dbReference type="Proteomes" id="UP000001194">
    <property type="component" value="Unassembled WGS sequence"/>
</dbReference>
<dbReference type="AlphaFoldDB" id="B0E0J6"/>
<feature type="transmembrane region" description="Helical" evidence="1">
    <location>
        <begin position="114"/>
        <end position="132"/>
    </location>
</feature>
<feature type="transmembrane region" description="Helical" evidence="1">
    <location>
        <begin position="138"/>
        <end position="159"/>
    </location>
</feature>
<dbReference type="KEGG" id="lbc:LACBIDRAFT_334849"/>
<dbReference type="GeneID" id="6085368"/>
<keyword evidence="1" id="KW-1133">Transmembrane helix</keyword>
<dbReference type="EMBL" id="DS547161">
    <property type="protein sequence ID" value="EDQ99593.1"/>
    <property type="molecule type" value="Genomic_DNA"/>
</dbReference>